<comment type="caution">
    <text evidence="9">The sequence shown here is derived from an EMBL/GenBank/DDBJ whole genome shotgun (WGS) entry which is preliminary data.</text>
</comment>
<evidence type="ECO:0000256" key="6">
    <source>
        <dbReference type="ARBA" id="ARBA00023136"/>
    </source>
</evidence>
<feature type="transmembrane region" description="Helical" evidence="7">
    <location>
        <begin position="214"/>
        <end position="235"/>
    </location>
</feature>
<feature type="transmembrane region" description="Helical" evidence="7">
    <location>
        <begin position="338"/>
        <end position="359"/>
    </location>
</feature>
<feature type="transmembrane region" description="Helical" evidence="7">
    <location>
        <begin position="82"/>
        <end position="106"/>
    </location>
</feature>
<evidence type="ECO:0000313" key="10">
    <source>
        <dbReference type="Proteomes" id="UP001200557"/>
    </source>
</evidence>
<protein>
    <recommendedName>
        <fullName evidence="7">TRAP transporter large permease protein</fullName>
    </recommendedName>
</protein>
<keyword evidence="10" id="KW-1185">Reference proteome</keyword>
<evidence type="ECO:0000259" key="8">
    <source>
        <dbReference type="Pfam" id="PF06808"/>
    </source>
</evidence>
<feature type="transmembrane region" description="Helical" evidence="7">
    <location>
        <begin position="308"/>
        <end position="326"/>
    </location>
</feature>
<evidence type="ECO:0000256" key="5">
    <source>
        <dbReference type="ARBA" id="ARBA00022989"/>
    </source>
</evidence>
<dbReference type="Pfam" id="PF06808">
    <property type="entry name" value="DctM"/>
    <property type="match status" value="2"/>
</dbReference>
<name>A0ABS9D331_9RHOB</name>
<dbReference type="RefSeq" id="WP_235227047.1">
    <property type="nucleotide sequence ID" value="NZ_JAKGAQ010000005.1"/>
</dbReference>
<keyword evidence="2" id="KW-1003">Cell membrane</keyword>
<dbReference type="EMBL" id="JAKGAQ010000005">
    <property type="protein sequence ID" value="MCF2872718.1"/>
    <property type="molecule type" value="Genomic_DNA"/>
</dbReference>
<evidence type="ECO:0000256" key="2">
    <source>
        <dbReference type="ARBA" id="ARBA00022475"/>
    </source>
</evidence>
<dbReference type="PANTHER" id="PTHR33362">
    <property type="entry name" value="SIALIC ACID TRAP TRANSPORTER PERMEASE PROTEIN SIAT-RELATED"/>
    <property type="match status" value="1"/>
</dbReference>
<dbReference type="Proteomes" id="UP001200557">
    <property type="component" value="Unassembled WGS sequence"/>
</dbReference>
<keyword evidence="7" id="KW-0813">Transport</keyword>
<feature type="transmembrane region" description="Helical" evidence="7">
    <location>
        <begin position="529"/>
        <end position="551"/>
    </location>
</feature>
<feature type="transmembrane region" description="Helical" evidence="7">
    <location>
        <begin position="52"/>
        <end position="70"/>
    </location>
</feature>
<feature type="transmembrane region" description="Helical" evidence="7">
    <location>
        <begin position="279"/>
        <end position="302"/>
    </location>
</feature>
<comment type="subunit">
    <text evidence="7">The complex comprises the extracytoplasmic solute receptor protein and the two transmembrane proteins.</text>
</comment>
<feature type="transmembrane region" description="Helical" evidence="7">
    <location>
        <begin position="445"/>
        <end position="463"/>
    </location>
</feature>
<feature type="domain" description="TRAP C4-dicarboxylate transport system permease DctM subunit" evidence="8">
    <location>
        <begin position="434"/>
        <end position="587"/>
    </location>
</feature>
<keyword evidence="4 7" id="KW-0812">Transmembrane</keyword>
<keyword evidence="6 7" id="KW-0472">Membrane</keyword>
<dbReference type="NCBIfam" id="TIGR00786">
    <property type="entry name" value="dctM"/>
    <property type="match status" value="1"/>
</dbReference>
<sequence length="603" mass="63509">MDVAILFGMVIALLAIGVPIAVALGLSSTLFLLVLSDSSLASVAQSLYQAMYGHYTLLAIPFFILASSFMSTGGVARRIIDFAIAVIGHVRGGLAIAGVLACMLFAALSGSSPATVVAVGSIVIAGMVKSGYTKDFAAGVICNAGTLGILIPPSIVMVVYASATDVSVGRMFLAGVIPGLLAGVMLMITIYVIARIKNLPKGEWLGWEQIFSSILDASWGLFLMVVILGGIYGGVFTPTEAAAIASIYAFIVSIFIYRDMGPLKGRSWLPEAEADLGLLGLRVWGFTLVTFILYAIGCFMLGQPMWIAFAAAGVFFVVAFLLALMMSKAVPDGWGMKLAAGAVLIFGVLPAAYAIRGVIASDVGALFAIIQVIGAVFILLLPPAVFTFSLVRGAQRLALSGGGFGESLMVGGKNLIRANVENVIFAIPAFFHRDTKATLLEAGKLTIMLMFIIANALILKHVLTDEQIPQHITEVMLAAGLGPITFLIIVNIILLIGGQFMEPSGLIVIVAPLVFPIAIQLGIDPIHLGIIMVVNMEIGMITPPVGLNLFVTSGVANMSMMRVVKAALPFLAVLFVFLIMVTYIPWLSTALPTAYMGPEIITN</sequence>
<evidence type="ECO:0000313" key="9">
    <source>
        <dbReference type="EMBL" id="MCF2872718.1"/>
    </source>
</evidence>
<dbReference type="InterPro" id="IPR004681">
    <property type="entry name" value="TRAP_DctM"/>
</dbReference>
<feature type="transmembrane region" description="Helical" evidence="7">
    <location>
        <begin position="7"/>
        <end position="32"/>
    </location>
</feature>
<organism evidence="9 10">
    <name type="scientific">Octadecabacter dasysiphoniae</name>
    <dbReference type="NCBI Taxonomy" id="2909341"/>
    <lineage>
        <taxon>Bacteria</taxon>
        <taxon>Pseudomonadati</taxon>
        <taxon>Pseudomonadota</taxon>
        <taxon>Alphaproteobacteria</taxon>
        <taxon>Rhodobacterales</taxon>
        <taxon>Roseobacteraceae</taxon>
        <taxon>Octadecabacter</taxon>
    </lineage>
</organism>
<reference evidence="9 10" key="1">
    <citation type="submission" date="2022-01" db="EMBL/GenBank/DDBJ databases">
        <title>Octadecabacter sp. nov., isolated from a marine alga.</title>
        <authorList>
            <person name="Jin M.S."/>
            <person name="Kim H.M."/>
            <person name="Han D.M."/>
            <person name="Jung J.J."/>
            <person name="Jeon C.O."/>
        </authorList>
    </citation>
    <scope>NUCLEOTIDE SEQUENCE [LARGE SCALE GENOMIC DNA]</scope>
    <source>
        <strain evidence="9 10">G9-8</strain>
    </source>
</reference>
<evidence type="ECO:0000256" key="1">
    <source>
        <dbReference type="ARBA" id="ARBA00004429"/>
    </source>
</evidence>
<feature type="transmembrane region" description="Helical" evidence="7">
    <location>
        <begin position="241"/>
        <end position="258"/>
    </location>
</feature>
<accession>A0ABS9D331</accession>
<keyword evidence="5 7" id="KW-1133">Transmembrane helix</keyword>
<keyword evidence="3 7" id="KW-0997">Cell inner membrane</keyword>
<comment type="subcellular location">
    <subcellularLocation>
        <location evidence="1 7">Cell inner membrane</location>
        <topology evidence="1 7">Multi-pass membrane protein</topology>
    </subcellularLocation>
</comment>
<comment type="similarity">
    <text evidence="7">Belongs to the TRAP transporter large permease family.</text>
</comment>
<feature type="transmembrane region" description="Helical" evidence="7">
    <location>
        <begin position="140"/>
        <end position="160"/>
    </location>
</feature>
<dbReference type="PANTHER" id="PTHR33362:SF5">
    <property type="entry name" value="C4-DICARBOXYLATE TRAP TRANSPORTER LARGE PERMEASE PROTEIN DCTM"/>
    <property type="match status" value="1"/>
</dbReference>
<feature type="transmembrane region" description="Helical" evidence="7">
    <location>
        <begin position="365"/>
        <end position="391"/>
    </location>
</feature>
<feature type="transmembrane region" description="Helical" evidence="7">
    <location>
        <begin position="504"/>
        <end position="523"/>
    </location>
</feature>
<feature type="transmembrane region" description="Helical" evidence="7">
    <location>
        <begin position="112"/>
        <end position="128"/>
    </location>
</feature>
<evidence type="ECO:0000256" key="3">
    <source>
        <dbReference type="ARBA" id="ARBA00022519"/>
    </source>
</evidence>
<feature type="transmembrane region" description="Helical" evidence="7">
    <location>
        <begin position="475"/>
        <end position="497"/>
    </location>
</feature>
<feature type="domain" description="TRAP C4-dicarboxylate transport system permease DctM subunit" evidence="8">
    <location>
        <begin position="7"/>
        <end position="348"/>
    </location>
</feature>
<feature type="transmembrane region" description="Helical" evidence="7">
    <location>
        <begin position="172"/>
        <end position="194"/>
    </location>
</feature>
<feature type="transmembrane region" description="Helical" evidence="7">
    <location>
        <begin position="563"/>
        <end position="586"/>
    </location>
</feature>
<evidence type="ECO:0000256" key="4">
    <source>
        <dbReference type="ARBA" id="ARBA00022692"/>
    </source>
</evidence>
<comment type="function">
    <text evidence="7">Part of the tripartite ATP-independent periplasmic (TRAP) transport system.</text>
</comment>
<proteinExistence type="inferred from homology"/>
<evidence type="ECO:0000256" key="7">
    <source>
        <dbReference type="RuleBase" id="RU369079"/>
    </source>
</evidence>
<dbReference type="InterPro" id="IPR010656">
    <property type="entry name" value="DctM"/>
</dbReference>
<comment type="caution">
    <text evidence="7">Lacks conserved residue(s) required for the propagation of feature annotation.</text>
</comment>
<gene>
    <name evidence="9" type="ORF">L0664_16730</name>
</gene>